<sequence>MASAGTKPARAAHRRATRVEWPRLSKEKLLDLRLCDLDLRIEGTPIEDCVQELAKELESRGFAFRPHVWLSDEWFCPDGVPGFAVPFYLAHPRLKRLEQEFMLEVEGETPEECLKLMRHETGHALANAYRLHRRRDWQPHFGKSSQRYPQSYLPHPYSKRFVVHLENWYAQSHPDEDWAETFAVWLKPDSDWRNRYRGWPALKKLEYVDRLMGEIVGTRPLVRTRRRESPANRVRITLRKYYERKRTLYGAKRPEFLDRDLRRLFADGPARPDAETATRYLRRHRDEITAIVSRWTSEYRYRIDQVLKEMIRRCDELQLHVMRDDPAMKLETVAFLTRLVMDYLHSGRFRVRL</sequence>
<dbReference type="STRING" id="1817760.A2151_02395"/>
<dbReference type="InterPro" id="IPR031321">
    <property type="entry name" value="UCP012641"/>
</dbReference>
<dbReference type="EMBL" id="MFSU01000075">
    <property type="protein sequence ID" value="OGI46737.1"/>
    <property type="molecule type" value="Genomic_DNA"/>
</dbReference>
<evidence type="ECO:0000313" key="1">
    <source>
        <dbReference type="EMBL" id="OGI46737.1"/>
    </source>
</evidence>
<dbReference type="AlphaFoldDB" id="A0A1F6TNL4"/>
<proteinExistence type="predicted"/>
<dbReference type="Proteomes" id="UP000178885">
    <property type="component" value="Unassembled WGS sequence"/>
</dbReference>
<reference evidence="1 2" key="1">
    <citation type="journal article" date="2016" name="Nat. Commun.">
        <title>Thousands of microbial genomes shed light on interconnected biogeochemical processes in an aquifer system.</title>
        <authorList>
            <person name="Anantharaman K."/>
            <person name="Brown C.T."/>
            <person name="Hug L.A."/>
            <person name="Sharon I."/>
            <person name="Castelle C.J."/>
            <person name="Probst A.J."/>
            <person name="Thomas B.C."/>
            <person name="Singh A."/>
            <person name="Wilkins M.J."/>
            <person name="Karaoz U."/>
            <person name="Brodie E.L."/>
            <person name="Williams K.H."/>
            <person name="Hubbard S.S."/>
            <person name="Banfield J.F."/>
        </authorList>
    </citation>
    <scope>NUCLEOTIDE SEQUENCE [LARGE SCALE GENOMIC DNA]</scope>
</reference>
<dbReference type="Gene3D" id="3.40.390.70">
    <property type="match status" value="1"/>
</dbReference>
<comment type="caution">
    <text evidence="1">The sequence shown here is derived from an EMBL/GenBank/DDBJ whole genome shotgun (WGS) entry which is preliminary data.</text>
</comment>
<accession>A0A1F6TNL4</accession>
<evidence type="ECO:0000313" key="2">
    <source>
        <dbReference type="Proteomes" id="UP000178885"/>
    </source>
</evidence>
<gene>
    <name evidence="1" type="ORF">A2151_02395</name>
</gene>
<evidence type="ECO:0008006" key="3">
    <source>
        <dbReference type="Google" id="ProtNLM"/>
    </source>
</evidence>
<organism evidence="1 2">
    <name type="scientific">Candidatus Muproteobacteria bacterium RBG_16_65_34</name>
    <dbReference type="NCBI Taxonomy" id="1817760"/>
    <lineage>
        <taxon>Bacteria</taxon>
        <taxon>Pseudomonadati</taxon>
        <taxon>Pseudomonadota</taxon>
        <taxon>Candidatus Muproteobacteria</taxon>
    </lineage>
</organism>
<protein>
    <recommendedName>
        <fullName evidence="3">Zinc-binding metallo-peptidase</fullName>
    </recommendedName>
</protein>
<name>A0A1F6TNL4_9PROT</name>
<dbReference type="Pfam" id="PF15887">
    <property type="entry name" value="Peptidase_Mx"/>
    <property type="match status" value="1"/>
</dbReference>